<keyword evidence="2" id="KW-1185">Reference proteome</keyword>
<dbReference type="Proteomes" id="UP001187415">
    <property type="component" value="Unassembled WGS sequence"/>
</dbReference>
<evidence type="ECO:0000313" key="1">
    <source>
        <dbReference type="EMBL" id="KAK2822418.1"/>
    </source>
</evidence>
<name>A0AA88LLV3_CHASR</name>
<dbReference type="EMBL" id="JAUPFM010000018">
    <property type="protein sequence ID" value="KAK2822418.1"/>
    <property type="molecule type" value="Genomic_DNA"/>
</dbReference>
<dbReference type="AlphaFoldDB" id="A0AA88LLV3"/>
<gene>
    <name evidence="1" type="ORF">Q5P01_022483</name>
</gene>
<evidence type="ECO:0000313" key="2">
    <source>
        <dbReference type="Proteomes" id="UP001187415"/>
    </source>
</evidence>
<reference evidence="1" key="1">
    <citation type="submission" date="2023-07" db="EMBL/GenBank/DDBJ databases">
        <title>Chromosome-level Genome Assembly of Striped Snakehead (Channa striata).</title>
        <authorList>
            <person name="Liu H."/>
        </authorList>
    </citation>
    <scope>NUCLEOTIDE SEQUENCE</scope>
    <source>
        <strain evidence="1">Gz</strain>
        <tissue evidence="1">Muscle</tissue>
    </source>
</reference>
<organism evidence="1 2">
    <name type="scientific">Channa striata</name>
    <name type="common">Snakehead murrel</name>
    <name type="synonym">Ophicephalus striatus</name>
    <dbReference type="NCBI Taxonomy" id="64152"/>
    <lineage>
        <taxon>Eukaryota</taxon>
        <taxon>Metazoa</taxon>
        <taxon>Chordata</taxon>
        <taxon>Craniata</taxon>
        <taxon>Vertebrata</taxon>
        <taxon>Euteleostomi</taxon>
        <taxon>Actinopterygii</taxon>
        <taxon>Neopterygii</taxon>
        <taxon>Teleostei</taxon>
        <taxon>Neoteleostei</taxon>
        <taxon>Acanthomorphata</taxon>
        <taxon>Anabantaria</taxon>
        <taxon>Anabantiformes</taxon>
        <taxon>Channoidei</taxon>
        <taxon>Channidae</taxon>
        <taxon>Channa</taxon>
    </lineage>
</organism>
<proteinExistence type="predicted"/>
<sequence>MRSLPLREIEGRVPVFGNLKWGESSGVSERTGSGGISSVCVHDPTERAPKPRLCPAETPRPVLLFVRSIR</sequence>
<protein>
    <submittedName>
        <fullName evidence="1">Uncharacterized protein</fullName>
    </submittedName>
</protein>
<accession>A0AA88LLV3</accession>
<comment type="caution">
    <text evidence="1">The sequence shown here is derived from an EMBL/GenBank/DDBJ whole genome shotgun (WGS) entry which is preliminary data.</text>
</comment>